<keyword evidence="3" id="KW-1185">Reference proteome</keyword>
<dbReference type="EMBL" id="WLZY01000014">
    <property type="protein sequence ID" value="NDL60754.1"/>
    <property type="molecule type" value="Genomic_DNA"/>
</dbReference>
<organism evidence="2 3">
    <name type="scientific">Phytoactinopolyspora mesophila</name>
    <dbReference type="NCBI Taxonomy" id="2650750"/>
    <lineage>
        <taxon>Bacteria</taxon>
        <taxon>Bacillati</taxon>
        <taxon>Actinomycetota</taxon>
        <taxon>Actinomycetes</taxon>
        <taxon>Jiangellales</taxon>
        <taxon>Jiangellaceae</taxon>
        <taxon>Phytoactinopolyspora</taxon>
    </lineage>
</organism>
<dbReference type="InterPro" id="IPR006938">
    <property type="entry name" value="DUF624"/>
</dbReference>
<feature type="transmembrane region" description="Helical" evidence="1">
    <location>
        <begin position="82"/>
        <end position="102"/>
    </location>
</feature>
<feature type="transmembrane region" description="Helical" evidence="1">
    <location>
        <begin position="6"/>
        <end position="26"/>
    </location>
</feature>
<keyword evidence="1" id="KW-0812">Transmembrane</keyword>
<dbReference type="AlphaFoldDB" id="A0A7K3MBR8"/>
<gene>
    <name evidence="2" type="ORF">F7O44_27130</name>
</gene>
<name>A0A7K3MBR8_9ACTN</name>
<proteinExistence type="predicted"/>
<feature type="transmembrane region" description="Helical" evidence="1">
    <location>
        <begin position="149"/>
        <end position="168"/>
    </location>
</feature>
<sequence length="201" mass="21902">MVLAFTVLGGVIFGIGPALAAAFTLTRRYIQGYGIRTVRDFATIWRRELFRGTAVMLPVLVVTMTLWSNYSLFTGLGPDASAARLATLAALVVLAGIAAYVGPMYAHFDLPLRMYAWQASRFALAYPASTIILLFVLAATTFVTAVFPVLLLTISAGAWIYLSTWLCLRFFAENDAKLADQTLAGPPADQRILPAEPLRIH</sequence>
<evidence type="ECO:0000313" key="2">
    <source>
        <dbReference type="EMBL" id="NDL60754.1"/>
    </source>
</evidence>
<protein>
    <submittedName>
        <fullName evidence="2">DUF624 domain-containing protein</fullName>
    </submittedName>
</protein>
<dbReference type="Proteomes" id="UP000460435">
    <property type="component" value="Unassembled WGS sequence"/>
</dbReference>
<dbReference type="Pfam" id="PF04854">
    <property type="entry name" value="DUF624"/>
    <property type="match status" value="1"/>
</dbReference>
<reference evidence="2 3" key="1">
    <citation type="submission" date="2019-11" db="EMBL/GenBank/DDBJ databases">
        <authorList>
            <person name="Li X.-J."/>
            <person name="Feng X.-M."/>
        </authorList>
    </citation>
    <scope>NUCLEOTIDE SEQUENCE [LARGE SCALE GENOMIC DNA]</scope>
    <source>
        <strain evidence="2 3">XMNu-373</strain>
    </source>
</reference>
<keyword evidence="1" id="KW-1133">Transmembrane helix</keyword>
<accession>A0A7K3MBR8</accession>
<evidence type="ECO:0000313" key="3">
    <source>
        <dbReference type="Proteomes" id="UP000460435"/>
    </source>
</evidence>
<comment type="caution">
    <text evidence="2">The sequence shown here is derived from an EMBL/GenBank/DDBJ whole genome shotgun (WGS) entry which is preliminary data.</text>
</comment>
<keyword evidence="1" id="KW-0472">Membrane</keyword>
<feature type="transmembrane region" description="Helical" evidence="1">
    <location>
        <begin position="49"/>
        <end position="70"/>
    </location>
</feature>
<feature type="transmembrane region" description="Helical" evidence="1">
    <location>
        <begin position="123"/>
        <end position="143"/>
    </location>
</feature>
<evidence type="ECO:0000256" key="1">
    <source>
        <dbReference type="SAM" id="Phobius"/>
    </source>
</evidence>